<dbReference type="Proteomes" id="UP000051952">
    <property type="component" value="Unassembled WGS sequence"/>
</dbReference>
<protein>
    <submittedName>
        <fullName evidence="3">Glycosyltransferase family 8, putative</fullName>
    </submittedName>
</protein>
<dbReference type="Pfam" id="PF01501">
    <property type="entry name" value="Glyco_transf_8"/>
    <property type="match status" value="1"/>
</dbReference>
<evidence type="ECO:0000313" key="3">
    <source>
        <dbReference type="EMBL" id="CUI14171.1"/>
    </source>
</evidence>
<dbReference type="GO" id="GO:0016757">
    <property type="term" value="F:glycosyltransferase activity"/>
    <property type="evidence" value="ECO:0007669"/>
    <property type="project" value="InterPro"/>
</dbReference>
<dbReference type="InterPro" id="IPR050587">
    <property type="entry name" value="GNT1/Glycosyltrans_8"/>
</dbReference>
<keyword evidence="3" id="KW-0808">Transferase</keyword>
<keyword evidence="4" id="KW-1185">Reference proteome</keyword>
<sequence length="572" mass="63908">MATSSRRRRMGSSALILVLVALLIWAAHTIWIGQTMRLPAAVESSDADDNHQAPVVANSEADKPSTKKPSKNRLPGKPPKKEKPHKEKKGSTSIAASTRSSPSSIVATPVPAVVQGREAAVVQRRAYYEQASGEVFAPVAYLLIISNEDFLDGALVLGVSLKMNCPRIAAGTADLAIIITQGRVSRASQERLKKEAGFNKIFEVPSLATRAPGAYWKDTFDKIYMFNLTMYQKIVFMDADMINIRSMDALFDKNYGDSTYVGAIGFRGGAEGPYFQTGMMVIQPTREMFDKIYARFESGVPPKGNNYNHGMNGRDGVLLRDVFGDRFKMIDNKYSRNLNPRWPVPDYVVSLHLRGKIKPWFDRKLPNLDPELGKKEFGHPYVLFWDIYEEQIHKLGLEYQLALRKKPLPEPFGGTQAGPDISPLTHVWMMRYSKKEYVQLLTSEDKRRRNHTVPGLQYMTGQLNASCVEVCATQSMQCHHKALSFSHGQDCNVLLQAFPECVRCEAGVYWRPHPGSDYPGLDAGKKESVCKYNLLHDERGRPNCTARYETARRFCPCVPANSCPGASCDAAV</sequence>
<evidence type="ECO:0000256" key="2">
    <source>
        <dbReference type="SAM" id="SignalP"/>
    </source>
</evidence>
<feature type="region of interest" description="Disordered" evidence="1">
    <location>
        <begin position="43"/>
        <end position="103"/>
    </location>
</feature>
<gene>
    <name evidence="3" type="ORF">BSAL_72820</name>
</gene>
<dbReference type="PANTHER" id="PTHR11183">
    <property type="entry name" value="GLYCOGENIN SUBFAMILY MEMBER"/>
    <property type="match status" value="1"/>
</dbReference>
<evidence type="ECO:0000256" key="1">
    <source>
        <dbReference type="SAM" id="MobiDB-lite"/>
    </source>
</evidence>
<dbReference type="OrthoDB" id="2014201at2759"/>
<organism evidence="3 4">
    <name type="scientific">Bodo saltans</name>
    <name type="common">Flagellated protozoan</name>
    <dbReference type="NCBI Taxonomy" id="75058"/>
    <lineage>
        <taxon>Eukaryota</taxon>
        <taxon>Discoba</taxon>
        <taxon>Euglenozoa</taxon>
        <taxon>Kinetoplastea</taxon>
        <taxon>Metakinetoplastina</taxon>
        <taxon>Eubodonida</taxon>
        <taxon>Bodonidae</taxon>
        <taxon>Bodo</taxon>
    </lineage>
</organism>
<reference evidence="4" key="1">
    <citation type="submission" date="2015-09" db="EMBL/GenBank/DDBJ databases">
        <authorList>
            <consortium name="Pathogen Informatics"/>
        </authorList>
    </citation>
    <scope>NUCLEOTIDE SEQUENCE [LARGE SCALE GENOMIC DNA]</scope>
    <source>
        <strain evidence="4">Lake Konstanz</strain>
    </source>
</reference>
<evidence type="ECO:0000313" key="4">
    <source>
        <dbReference type="Proteomes" id="UP000051952"/>
    </source>
</evidence>
<dbReference type="InterPro" id="IPR002495">
    <property type="entry name" value="Glyco_trans_8"/>
</dbReference>
<proteinExistence type="predicted"/>
<feature type="chain" id="PRO_5006623249" evidence="2">
    <location>
        <begin position="30"/>
        <end position="572"/>
    </location>
</feature>
<dbReference type="EMBL" id="CYKH01000588">
    <property type="protein sequence ID" value="CUI14171.1"/>
    <property type="molecule type" value="Genomic_DNA"/>
</dbReference>
<dbReference type="OMA" id="DADMINI"/>
<dbReference type="VEuPathDB" id="TriTrypDB:BSAL_72820"/>
<dbReference type="Gene3D" id="3.90.550.10">
    <property type="entry name" value="Spore Coat Polysaccharide Biosynthesis Protein SpsA, Chain A"/>
    <property type="match status" value="1"/>
</dbReference>
<dbReference type="InterPro" id="IPR029044">
    <property type="entry name" value="Nucleotide-diphossugar_trans"/>
</dbReference>
<feature type="signal peptide" evidence="2">
    <location>
        <begin position="1"/>
        <end position="29"/>
    </location>
</feature>
<accession>A0A0S4KEQ3</accession>
<dbReference type="SUPFAM" id="SSF53448">
    <property type="entry name" value="Nucleotide-diphospho-sugar transferases"/>
    <property type="match status" value="1"/>
</dbReference>
<dbReference type="AlphaFoldDB" id="A0A0S4KEQ3"/>
<name>A0A0S4KEQ3_BODSA</name>
<feature type="compositionally biased region" description="Low complexity" evidence="1">
    <location>
        <begin position="91"/>
        <end position="103"/>
    </location>
</feature>
<keyword evidence="2" id="KW-0732">Signal</keyword>